<evidence type="ECO:0000256" key="7">
    <source>
        <dbReference type="SAM" id="Phobius"/>
    </source>
</evidence>
<evidence type="ECO:0000256" key="3">
    <source>
        <dbReference type="ARBA" id="ARBA00022692"/>
    </source>
</evidence>
<dbReference type="Proteomes" id="UP000464378">
    <property type="component" value="Chromosome"/>
</dbReference>
<accession>A0A6C2YWD0</accession>
<dbReference type="KEGG" id="tim:GMBLW1_34920"/>
<reference evidence="9" key="1">
    <citation type="submission" date="2019-04" db="EMBL/GenBank/DDBJ databases">
        <authorList>
            <consortium name="Science for Life Laboratories"/>
        </authorList>
    </citation>
    <scope>NUCLEOTIDE SEQUENCE</scope>
    <source>
        <strain evidence="9">MBLW1</strain>
    </source>
</reference>
<evidence type="ECO:0000256" key="6">
    <source>
        <dbReference type="SAM" id="MobiDB-lite"/>
    </source>
</evidence>
<keyword evidence="5 7" id="KW-0472">Membrane</keyword>
<feature type="domain" description="Type II secretion system protein GspF" evidence="8">
    <location>
        <begin position="149"/>
        <end position="276"/>
    </location>
</feature>
<dbReference type="InParanoid" id="A0A6C2YWD0"/>
<feature type="transmembrane region" description="Helical" evidence="7">
    <location>
        <begin position="81"/>
        <end position="104"/>
    </location>
</feature>
<evidence type="ECO:0000256" key="4">
    <source>
        <dbReference type="ARBA" id="ARBA00022989"/>
    </source>
</evidence>
<dbReference type="EMBL" id="LR586016">
    <property type="protein sequence ID" value="VIP05701.1"/>
    <property type="molecule type" value="Genomic_DNA"/>
</dbReference>
<keyword evidence="3 7" id="KW-0812">Transmembrane</keyword>
<evidence type="ECO:0000313" key="10">
    <source>
        <dbReference type="Proteomes" id="UP000464378"/>
    </source>
</evidence>
<sequence>MEFRLVDLLVFGGTTGTVLALLPLAGRKPADDPLEPPARAFGRFTPVIASLLPPTRSGEERVRRDLSLAGYYHRDAALNFYAIRAFVTLVPLVLGLGMSVLIGQKPGGNLAWIIGAIAGLLGFAFPRVWIGTQANARSEKLIGGLPTLTDHLAVSLSAGQGLTDAMQEAGESLRRSAPELAAEMRLVARQSELYSLGFALEQFRRRLPLPELVNLAFLLAEGERLGSDVARGLGEMADNYRVTARQRAEGRANRTGFYMLFPTVFCLLTAAGIVLLGPMVLEVREQLQKIALETQQAQQVLNENQQSATPSGTSSAANPGN</sequence>
<dbReference type="GO" id="GO:0005886">
    <property type="term" value="C:plasma membrane"/>
    <property type="evidence" value="ECO:0007669"/>
    <property type="project" value="UniProtKB-SubCell"/>
</dbReference>
<comment type="subcellular location">
    <subcellularLocation>
        <location evidence="1">Cell membrane</location>
        <topology evidence="1">Multi-pass membrane protein</topology>
    </subcellularLocation>
</comment>
<gene>
    <name evidence="9" type="ORF">GMBLW1_34920</name>
</gene>
<dbReference type="PANTHER" id="PTHR35007:SF2">
    <property type="entry name" value="PILUS ASSEMBLE PROTEIN"/>
    <property type="match status" value="1"/>
</dbReference>
<evidence type="ECO:0000256" key="2">
    <source>
        <dbReference type="ARBA" id="ARBA00022475"/>
    </source>
</evidence>
<dbReference type="RefSeq" id="WP_162660872.1">
    <property type="nucleotide sequence ID" value="NZ_LR593887.1"/>
</dbReference>
<evidence type="ECO:0000256" key="1">
    <source>
        <dbReference type="ARBA" id="ARBA00004651"/>
    </source>
</evidence>
<keyword evidence="10" id="KW-1185">Reference proteome</keyword>
<dbReference type="AlphaFoldDB" id="A0A6C2YWD0"/>
<name>A0A6C2YWD0_9BACT</name>
<evidence type="ECO:0000256" key="5">
    <source>
        <dbReference type="ARBA" id="ARBA00023136"/>
    </source>
</evidence>
<feature type="transmembrane region" description="Helical" evidence="7">
    <location>
        <begin position="110"/>
        <end position="130"/>
    </location>
</feature>
<evidence type="ECO:0000259" key="8">
    <source>
        <dbReference type="Pfam" id="PF00482"/>
    </source>
</evidence>
<feature type="compositionally biased region" description="Polar residues" evidence="6">
    <location>
        <begin position="307"/>
        <end position="321"/>
    </location>
</feature>
<proteinExistence type="predicted"/>
<protein>
    <recommendedName>
        <fullName evidence="8">Type II secretion system protein GspF domain-containing protein</fullName>
    </recommendedName>
</protein>
<evidence type="ECO:0000313" key="9">
    <source>
        <dbReference type="EMBL" id="VIP05701.1"/>
    </source>
</evidence>
<keyword evidence="4 7" id="KW-1133">Transmembrane helix</keyword>
<dbReference type="Pfam" id="PF00482">
    <property type="entry name" value="T2SSF"/>
    <property type="match status" value="1"/>
</dbReference>
<feature type="transmembrane region" description="Helical" evidence="7">
    <location>
        <begin position="257"/>
        <end position="281"/>
    </location>
</feature>
<dbReference type="EMBL" id="LR593887">
    <property type="protein sequence ID" value="VTS08758.1"/>
    <property type="molecule type" value="Genomic_DNA"/>
</dbReference>
<organism evidence="9">
    <name type="scientific">Tuwongella immobilis</name>
    <dbReference type="NCBI Taxonomy" id="692036"/>
    <lineage>
        <taxon>Bacteria</taxon>
        <taxon>Pseudomonadati</taxon>
        <taxon>Planctomycetota</taxon>
        <taxon>Planctomycetia</taxon>
        <taxon>Gemmatales</taxon>
        <taxon>Gemmataceae</taxon>
        <taxon>Tuwongella</taxon>
    </lineage>
</organism>
<dbReference type="PANTHER" id="PTHR35007">
    <property type="entry name" value="INTEGRAL MEMBRANE PROTEIN-RELATED"/>
    <property type="match status" value="1"/>
</dbReference>
<keyword evidence="2" id="KW-1003">Cell membrane</keyword>
<dbReference type="InterPro" id="IPR018076">
    <property type="entry name" value="T2SS_GspF_dom"/>
</dbReference>
<feature type="region of interest" description="Disordered" evidence="6">
    <location>
        <begin position="301"/>
        <end position="321"/>
    </location>
</feature>